<reference evidence="3 4" key="1">
    <citation type="submission" date="2016-10" db="EMBL/GenBank/DDBJ databases">
        <title>Complete genome sequences of three Cupriavidus strains isolated from various Malaysian environments.</title>
        <authorList>
            <person name="Abdullah A.A.-A."/>
            <person name="Shafie N.A.H."/>
            <person name="Lau N.S."/>
        </authorList>
    </citation>
    <scope>NUCLEOTIDE SEQUENCE [LARGE SCALE GENOMIC DNA]</scope>
    <source>
        <strain evidence="3 4">USMAA1020</strain>
    </source>
</reference>
<organism evidence="3 4">
    <name type="scientific">Cupriavidus malaysiensis</name>
    <dbReference type="NCBI Taxonomy" id="367825"/>
    <lineage>
        <taxon>Bacteria</taxon>
        <taxon>Pseudomonadati</taxon>
        <taxon>Pseudomonadota</taxon>
        <taxon>Betaproteobacteria</taxon>
        <taxon>Burkholderiales</taxon>
        <taxon>Burkholderiaceae</taxon>
        <taxon>Cupriavidus</taxon>
    </lineage>
</organism>
<keyword evidence="4" id="KW-1185">Reference proteome</keyword>
<proteinExistence type="predicted"/>
<feature type="domain" description="AMP-binding enzyme C-terminal" evidence="2">
    <location>
        <begin position="420"/>
        <end position="505"/>
    </location>
</feature>
<dbReference type="Gene3D" id="3.30.300.30">
    <property type="match status" value="1"/>
</dbReference>
<protein>
    <submittedName>
        <fullName evidence="3">Long-chain fatty acid--CoA ligase</fullName>
    </submittedName>
</protein>
<dbReference type="InterPro" id="IPR045851">
    <property type="entry name" value="AMP-bd_C_sf"/>
</dbReference>
<evidence type="ECO:0000313" key="4">
    <source>
        <dbReference type="Proteomes" id="UP000177515"/>
    </source>
</evidence>
<dbReference type="EMBL" id="CP017755">
    <property type="protein sequence ID" value="AOZ08277.1"/>
    <property type="molecule type" value="Genomic_DNA"/>
</dbReference>
<feature type="domain" description="AMP-dependent synthetase/ligase" evidence="1">
    <location>
        <begin position="10"/>
        <end position="369"/>
    </location>
</feature>
<dbReference type="Proteomes" id="UP000177515">
    <property type="component" value="Chromosome 2"/>
</dbReference>
<evidence type="ECO:0000313" key="3">
    <source>
        <dbReference type="EMBL" id="AOZ08277.1"/>
    </source>
</evidence>
<dbReference type="RefSeq" id="WP_071070962.1">
    <property type="nucleotide sequence ID" value="NZ_CP017755.1"/>
</dbReference>
<dbReference type="GO" id="GO:0016874">
    <property type="term" value="F:ligase activity"/>
    <property type="evidence" value="ECO:0007669"/>
    <property type="project" value="UniProtKB-KW"/>
</dbReference>
<gene>
    <name evidence="3" type="ORF">BKK80_20015</name>
</gene>
<sequence length="520" mass="55735">MSVTTLELIRRGAAQHGARTALVHGEHRLSFTEVDALSARLAHALIAAGAGRGERVALLVNNGLYSVPLDFACVKAGINRVPLNARLSLAEHARMLEETDCRLLVFGADLAERAAALRAARPGLVCLGLDASLPGAIDLAADARARPATDPQVAVHEDDVILTLFTSGTTGVLKAARHTQRSYAAICRNVLLNLLPATPDDVMLHAASLIHASGVFVLPFWLRGGKTVVLPGFEPAAFLAALEREGVTAINLVPTMLQMLLDAPALASTRVDALRYVIYGASPMPRAVIERAMAVWGRHRFWQYYGQTEVPLCLAVLRPEDHQGERLGACGQVALEVELRLVDEAGHPVPPGEPGEIAVRAPSSVAGYHNAPELTAQTFLPDGWVRTRDVGVFDADGFLYLKDRTSDMIISGGYNVYPSEVENALLSHPAVRECAVIGLPDDKWVEAVTAVVVLHAAPDAQRMGREGQEALAAALVEHVAAQLAAYKKPRAVRFVADIPKTAVGKLNRRAVRERLRDGGV</sequence>
<dbReference type="PANTHER" id="PTHR43767">
    <property type="entry name" value="LONG-CHAIN-FATTY-ACID--COA LIGASE"/>
    <property type="match status" value="1"/>
</dbReference>
<dbReference type="SUPFAM" id="SSF56801">
    <property type="entry name" value="Acetyl-CoA synthetase-like"/>
    <property type="match status" value="1"/>
</dbReference>
<name>A0ABN4TLN5_9BURK</name>
<evidence type="ECO:0000259" key="2">
    <source>
        <dbReference type="Pfam" id="PF13193"/>
    </source>
</evidence>
<dbReference type="InterPro" id="IPR025110">
    <property type="entry name" value="AMP-bd_C"/>
</dbReference>
<dbReference type="Pfam" id="PF13193">
    <property type="entry name" value="AMP-binding_C"/>
    <property type="match status" value="1"/>
</dbReference>
<dbReference type="InterPro" id="IPR050237">
    <property type="entry name" value="ATP-dep_AMP-bd_enzyme"/>
</dbReference>
<dbReference type="Gene3D" id="3.40.50.12780">
    <property type="entry name" value="N-terminal domain of ligase-like"/>
    <property type="match status" value="1"/>
</dbReference>
<keyword evidence="3" id="KW-0436">Ligase</keyword>
<accession>A0ABN4TLN5</accession>
<evidence type="ECO:0000259" key="1">
    <source>
        <dbReference type="Pfam" id="PF00501"/>
    </source>
</evidence>
<dbReference type="PANTHER" id="PTHR43767:SF7">
    <property type="entry name" value="MEDIUM_LONG-CHAIN-FATTY-ACID--COA LIGASE FADD8"/>
    <property type="match status" value="1"/>
</dbReference>
<dbReference type="InterPro" id="IPR000873">
    <property type="entry name" value="AMP-dep_synth/lig_dom"/>
</dbReference>
<dbReference type="Pfam" id="PF00501">
    <property type="entry name" value="AMP-binding"/>
    <property type="match status" value="1"/>
</dbReference>
<dbReference type="InterPro" id="IPR042099">
    <property type="entry name" value="ANL_N_sf"/>
</dbReference>